<dbReference type="GO" id="GO:0015074">
    <property type="term" value="P:DNA integration"/>
    <property type="evidence" value="ECO:0007669"/>
    <property type="project" value="InterPro"/>
</dbReference>
<dbReference type="InterPro" id="IPR013762">
    <property type="entry name" value="Integrase-like_cat_sf"/>
</dbReference>
<dbReference type="Gene3D" id="1.10.443.10">
    <property type="entry name" value="Intergrase catalytic core"/>
    <property type="match status" value="1"/>
</dbReference>
<name>A0A0K1PQW3_9BACT</name>
<accession>A0A0K1PQW3</accession>
<dbReference type="GO" id="GO:0006310">
    <property type="term" value="P:DNA recombination"/>
    <property type="evidence" value="ECO:0007669"/>
    <property type="project" value="UniProtKB-KW"/>
</dbReference>
<protein>
    <recommendedName>
        <fullName evidence="4">Tyr recombinase domain-containing protein</fullName>
    </recommendedName>
</protein>
<organism evidence="2 3">
    <name type="scientific">Labilithrix luteola</name>
    <dbReference type="NCBI Taxonomy" id="1391654"/>
    <lineage>
        <taxon>Bacteria</taxon>
        <taxon>Pseudomonadati</taxon>
        <taxon>Myxococcota</taxon>
        <taxon>Polyangia</taxon>
        <taxon>Polyangiales</taxon>
        <taxon>Labilitrichaceae</taxon>
        <taxon>Labilithrix</taxon>
    </lineage>
</organism>
<dbReference type="RefSeq" id="WP_146647151.1">
    <property type="nucleotide sequence ID" value="NZ_CP012333.1"/>
</dbReference>
<dbReference type="AlphaFoldDB" id="A0A0K1PQW3"/>
<dbReference type="InterPro" id="IPR011010">
    <property type="entry name" value="DNA_brk_join_enz"/>
</dbReference>
<dbReference type="KEGG" id="llu:AKJ09_02425"/>
<dbReference type="Proteomes" id="UP000064967">
    <property type="component" value="Chromosome"/>
</dbReference>
<reference evidence="2 3" key="1">
    <citation type="submission" date="2015-08" db="EMBL/GenBank/DDBJ databases">
        <authorList>
            <person name="Babu N.S."/>
            <person name="Beckwith C.J."/>
            <person name="Beseler K.G."/>
            <person name="Brison A."/>
            <person name="Carone J.V."/>
            <person name="Caskin T.P."/>
            <person name="Diamond M."/>
            <person name="Durham M.E."/>
            <person name="Foxe J.M."/>
            <person name="Go M."/>
            <person name="Henderson B.A."/>
            <person name="Jones I.B."/>
            <person name="McGettigan J.A."/>
            <person name="Micheletti S.J."/>
            <person name="Nasrallah M.E."/>
            <person name="Ortiz D."/>
            <person name="Piller C.R."/>
            <person name="Privatt S.R."/>
            <person name="Schneider S.L."/>
            <person name="Sharp S."/>
            <person name="Smith T.C."/>
            <person name="Stanton J.D."/>
            <person name="Ullery H.E."/>
            <person name="Wilson R.J."/>
            <person name="Serrano M.G."/>
            <person name="Buck G."/>
            <person name="Lee V."/>
            <person name="Wang Y."/>
            <person name="Carvalho R."/>
            <person name="Voegtly L."/>
            <person name="Shi R."/>
            <person name="Duckworth R."/>
            <person name="Johnson A."/>
            <person name="Loviza R."/>
            <person name="Walstead R."/>
            <person name="Shah Z."/>
            <person name="Kiflezghi M."/>
            <person name="Wade K."/>
            <person name="Ball S.L."/>
            <person name="Bradley K.W."/>
            <person name="Asai D.J."/>
            <person name="Bowman C.A."/>
            <person name="Russell D.A."/>
            <person name="Pope W.H."/>
            <person name="Jacobs-Sera D."/>
            <person name="Hendrix R.W."/>
            <person name="Hatfull G.F."/>
        </authorList>
    </citation>
    <scope>NUCLEOTIDE SEQUENCE [LARGE SCALE GENOMIC DNA]</scope>
    <source>
        <strain evidence="2 3">DSM 27648</strain>
    </source>
</reference>
<dbReference type="SUPFAM" id="SSF56349">
    <property type="entry name" value="DNA breaking-rejoining enzymes"/>
    <property type="match status" value="1"/>
</dbReference>
<proteinExistence type="predicted"/>
<evidence type="ECO:0000313" key="2">
    <source>
        <dbReference type="EMBL" id="AKU95761.1"/>
    </source>
</evidence>
<dbReference type="GO" id="GO:0003677">
    <property type="term" value="F:DNA binding"/>
    <property type="evidence" value="ECO:0007669"/>
    <property type="project" value="InterPro"/>
</dbReference>
<dbReference type="OrthoDB" id="1822491at2"/>
<dbReference type="STRING" id="1391654.AKJ09_02425"/>
<dbReference type="EMBL" id="CP012333">
    <property type="protein sequence ID" value="AKU95761.1"/>
    <property type="molecule type" value="Genomic_DNA"/>
</dbReference>
<evidence type="ECO:0000256" key="1">
    <source>
        <dbReference type="ARBA" id="ARBA00023172"/>
    </source>
</evidence>
<evidence type="ECO:0008006" key="4">
    <source>
        <dbReference type="Google" id="ProtNLM"/>
    </source>
</evidence>
<gene>
    <name evidence="2" type="ORF">AKJ09_02425</name>
</gene>
<sequence>MAWLRGRRVRRGWATRHVPIEPALRPLLKILVEERPAGPLVDCPRSDGGSGASALINEDLARAKVTRADLVRDDAQHMPFTFHGCRHTAVTHAYIAGSDETFLRIVYGHVHSEMSRRYLDSAALAKATFGTPFPRLPPRITAGVKVIKLASQK</sequence>
<evidence type="ECO:0000313" key="3">
    <source>
        <dbReference type="Proteomes" id="UP000064967"/>
    </source>
</evidence>
<keyword evidence="1" id="KW-0233">DNA recombination</keyword>
<keyword evidence="3" id="KW-1185">Reference proteome</keyword>